<sequence length="212" mass="23062">MDTRNEAWEKIVDALEKGDVEKLAELREILPDAVGDASRLLDALSFAASRPDRALIEATLHGLQEEFTQERRTRLARWIGTQWARLVADSLHPSFAAVRSRTSSADRTLVYQAGGQTISVSLADSPRDPEGRWRMRGAVLSSAGPVAGGSITVFRGDDALDAEEVEAFPIDPLGTFHLETARADRTFLEVRTGTHSTETVALVGPIPPADSE</sequence>
<evidence type="ECO:0000313" key="1">
    <source>
        <dbReference type="EMBL" id="MCA9728757.1"/>
    </source>
</evidence>
<organism evidence="1 2">
    <name type="scientific">Eiseniibacteriota bacterium</name>
    <dbReference type="NCBI Taxonomy" id="2212470"/>
    <lineage>
        <taxon>Bacteria</taxon>
        <taxon>Candidatus Eiseniibacteriota</taxon>
    </lineage>
</organism>
<comment type="caution">
    <text evidence="1">The sequence shown here is derived from an EMBL/GenBank/DDBJ whole genome shotgun (WGS) entry which is preliminary data.</text>
</comment>
<proteinExistence type="predicted"/>
<dbReference type="AlphaFoldDB" id="A0A956RQR9"/>
<accession>A0A956RQR9</accession>
<dbReference type="Proteomes" id="UP000697710">
    <property type="component" value="Unassembled WGS sequence"/>
</dbReference>
<reference evidence="1" key="1">
    <citation type="submission" date="2020-04" db="EMBL/GenBank/DDBJ databases">
        <authorList>
            <person name="Zhang T."/>
        </authorList>
    </citation>
    <scope>NUCLEOTIDE SEQUENCE</scope>
    <source>
        <strain evidence="1">HKST-UBA01</strain>
    </source>
</reference>
<dbReference type="EMBL" id="JAGQHR010000467">
    <property type="protein sequence ID" value="MCA9728757.1"/>
    <property type="molecule type" value="Genomic_DNA"/>
</dbReference>
<protein>
    <submittedName>
        <fullName evidence="1">Uncharacterized protein</fullName>
    </submittedName>
</protein>
<reference evidence="1" key="2">
    <citation type="journal article" date="2021" name="Microbiome">
        <title>Successional dynamics and alternative stable states in a saline activated sludge microbial community over 9 years.</title>
        <authorList>
            <person name="Wang Y."/>
            <person name="Ye J."/>
            <person name="Ju F."/>
            <person name="Liu L."/>
            <person name="Boyd J.A."/>
            <person name="Deng Y."/>
            <person name="Parks D.H."/>
            <person name="Jiang X."/>
            <person name="Yin X."/>
            <person name="Woodcroft B.J."/>
            <person name="Tyson G.W."/>
            <person name="Hugenholtz P."/>
            <person name="Polz M.F."/>
            <person name="Zhang T."/>
        </authorList>
    </citation>
    <scope>NUCLEOTIDE SEQUENCE</scope>
    <source>
        <strain evidence="1">HKST-UBA01</strain>
    </source>
</reference>
<gene>
    <name evidence="1" type="ORF">KC729_13790</name>
</gene>
<name>A0A956RQR9_UNCEI</name>
<evidence type="ECO:0000313" key="2">
    <source>
        <dbReference type="Proteomes" id="UP000697710"/>
    </source>
</evidence>